<organism evidence="4 5">
    <name type="scientific">Marispirochaeta aestuarii</name>
    <dbReference type="NCBI Taxonomy" id="1963862"/>
    <lineage>
        <taxon>Bacteria</taxon>
        <taxon>Pseudomonadati</taxon>
        <taxon>Spirochaetota</taxon>
        <taxon>Spirochaetia</taxon>
        <taxon>Spirochaetales</taxon>
        <taxon>Spirochaetaceae</taxon>
        <taxon>Marispirochaeta</taxon>
    </lineage>
</organism>
<dbReference type="STRING" id="1963862.B4O97_00325"/>
<dbReference type="GO" id="GO:0032259">
    <property type="term" value="P:methylation"/>
    <property type="evidence" value="ECO:0007669"/>
    <property type="project" value="InterPro"/>
</dbReference>
<dbReference type="InterPro" id="IPR002877">
    <property type="entry name" value="RNA_MeTrfase_FtsJ_dom"/>
</dbReference>
<evidence type="ECO:0000256" key="2">
    <source>
        <dbReference type="PROSITE-ProRule" id="PRU00182"/>
    </source>
</evidence>
<protein>
    <recommendedName>
        <fullName evidence="3">Ribosomal RNA methyltransferase FtsJ domain-containing protein</fullName>
    </recommendedName>
</protein>
<dbReference type="SUPFAM" id="SSF53335">
    <property type="entry name" value="S-adenosyl-L-methionine-dependent methyltransferases"/>
    <property type="match status" value="1"/>
</dbReference>
<dbReference type="GO" id="GO:0008168">
    <property type="term" value="F:methyltransferase activity"/>
    <property type="evidence" value="ECO:0007669"/>
    <property type="project" value="InterPro"/>
</dbReference>
<dbReference type="InterPro" id="IPR029063">
    <property type="entry name" value="SAM-dependent_MTases_sf"/>
</dbReference>
<dbReference type="PANTHER" id="PTHR32319">
    <property type="entry name" value="BACTERIAL HEMOLYSIN-LIKE PROTEIN"/>
    <property type="match status" value="1"/>
</dbReference>
<dbReference type="Pfam" id="PF01728">
    <property type="entry name" value="FtsJ"/>
    <property type="match status" value="1"/>
</dbReference>
<dbReference type="CDD" id="cd02440">
    <property type="entry name" value="AdoMet_MTases"/>
    <property type="match status" value="1"/>
</dbReference>
<dbReference type="EMBL" id="MWQY01000001">
    <property type="protein sequence ID" value="ORC38237.1"/>
    <property type="molecule type" value="Genomic_DNA"/>
</dbReference>
<evidence type="ECO:0000259" key="3">
    <source>
        <dbReference type="Pfam" id="PF01728"/>
    </source>
</evidence>
<dbReference type="InterPro" id="IPR047048">
    <property type="entry name" value="TlyA"/>
</dbReference>
<dbReference type="AlphaFoldDB" id="A0A1Y1S2U4"/>
<keyword evidence="1 2" id="KW-0694">RNA-binding</keyword>
<dbReference type="RefSeq" id="WP_083047168.1">
    <property type="nucleotide sequence ID" value="NZ_MWQY01000001.1"/>
</dbReference>
<gene>
    <name evidence="4" type="ORF">B4O97_00325</name>
</gene>
<sequence length="269" mass="30016">MTSYPRRAGKIPLLQLLYRRFPDIPKDELYARLLCGEVRVDGSTEKDPKALVKPAAELGFSRQRYVSRGGDKLESAFLGLGFPVTDKVFVDAGSSTGGFTHFLLLHGARSVHAVDVGYNQLDYSLRTDPRVIVHERTNILSLKSLDPRPDAAVGDLSFRSLRGVVDHVLSLTSEGWGVFLLKPQFELNAPYDDFNGIVSDDSLLQHTVEETLCALADDSVLTEKICRAGIKGRKGNQEYLVLLRSGSSFSLKEERRRIRDLIREEFSGF</sequence>
<dbReference type="PANTHER" id="PTHR32319:SF0">
    <property type="entry name" value="BACTERIAL HEMOLYSIN-LIKE PROTEIN"/>
    <property type="match status" value="1"/>
</dbReference>
<evidence type="ECO:0000313" key="4">
    <source>
        <dbReference type="EMBL" id="ORC38237.1"/>
    </source>
</evidence>
<dbReference type="OrthoDB" id="9784736at2"/>
<dbReference type="GO" id="GO:0003723">
    <property type="term" value="F:RNA binding"/>
    <property type="evidence" value="ECO:0007669"/>
    <property type="project" value="UniProtKB-KW"/>
</dbReference>
<feature type="domain" description="Ribosomal RNA methyltransferase FtsJ" evidence="3">
    <location>
        <begin position="65"/>
        <end position="244"/>
    </location>
</feature>
<evidence type="ECO:0000256" key="1">
    <source>
        <dbReference type="ARBA" id="ARBA00022884"/>
    </source>
</evidence>
<reference evidence="4 5" key="1">
    <citation type="submission" date="2017-03" db="EMBL/GenBank/DDBJ databases">
        <title>Draft Genome sequence of Marispirochaeta sp. strain JC444.</title>
        <authorList>
            <person name="Shivani Y."/>
            <person name="Subhash Y."/>
            <person name="Sasikala C."/>
            <person name="Ramana C."/>
        </authorList>
    </citation>
    <scope>NUCLEOTIDE SEQUENCE [LARGE SCALE GENOMIC DNA]</scope>
    <source>
        <strain evidence="4 5">JC444</strain>
    </source>
</reference>
<accession>A0A1Y1S2U4</accession>
<dbReference type="Proteomes" id="UP000192343">
    <property type="component" value="Unassembled WGS sequence"/>
</dbReference>
<evidence type="ECO:0000313" key="5">
    <source>
        <dbReference type="Proteomes" id="UP000192343"/>
    </source>
</evidence>
<keyword evidence="5" id="KW-1185">Reference proteome</keyword>
<dbReference type="Gene3D" id="3.40.50.150">
    <property type="entry name" value="Vaccinia Virus protein VP39"/>
    <property type="match status" value="1"/>
</dbReference>
<name>A0A1Y1S2U4_9SPIO</name>
<dbReference type="PROSITE" id="PS50889">
    <property type="entry name" value="S4"/>
    <property type="match status" value="1"/>
</dbReference>
<proteinExistence type="predicted"/>
<comment type="caution">
    <text evidence="4">The sequence shown here is derived from an EMBL/GenBank/DDBJ whole genome shotgun (WGS) entry which is preliminary data.</text>
</comment>